<proteinExistence type="inferred from homology"/>
<evidence type="ECO:0000313" key="6">
    <source>
        <dbReference type="Proteomes" id="UP000722336"/>
    </source>
</evidence>
<evidence type="ECO:0000313" key="5">
    <source>
        <dbReference type="EMBL" id="MBV7256892.1"/>
    </source>
</evidence>
<dbReference type="SFLD" id="SFLDG00180">
    <property type="entry name" value="muconate_cycloisomerase"/>
    <property type="match status" value="1"/>
</dbReference>
<dbReference type="Pfam" id="PF02746">
    <property type="entry name" value="MR_MLE_N"/>
    <property type="match status" value="1"/>
</dbReference>
<dbReference type="PANTHER" id="PTHR48080:SF3">
    <property type="entry name" value="ENOLASE SUPERFAMILY MEMBER DDB_G0284701"/>
    <property type="match status" value="1"/>
</dbReference>
<dbReference type="Proteomes" id="UP000722336">
    <property type="component" value="Unassembled WGS sequence"/>
</dbReference>
<accession>A0ABS6SGC8</accession>
<sequence length="328" mass="34891">MPQPILSVRIERFPTDGAFTISRGAKTHVDVVVAEITIGNIVGRGEATPIYYRGETAEGVATDLFQLATAVAGGITREDLLKTLPAGAARNALDAALWDTEAKLTGRRVWERIGLPKPAPILTAYTISVGEPEVMAAAARMASARELLKVKMAGEGDEERIAAVRAAAPHTRLIVDANEAWGDLDIERMAAALAVHRVELIEQPLPAGRDAELEHVRAAVPFCADESVHDLASLDSCLGHYDFINVKLDKSGGLTEALRLIEAARAAGIGIMTGCMLSTSLGIAPAFYAAMQGQFADLDGPLLLARDRQHALTFEGSDVLPPTAELWG</sequence>
<reference evidence="5 6" key="1">
    <citation type="submission" date="2021-04" db="EMBL/GenBank/DDBJ databases">
        <authorList>
            <person name="Pira H."/>
            <person name="Risdian C."/>
            <person name="Wink J."/>
        </authorList>
    </citation>
    <scope>NUCLEOTIDE SEQUENCE [LARGE SCALE GENOMIC DNA]</scope>
    <source>
        <strain evidence="5 6">WHA3</strain>
    </source>
</reference>
<gene>
    <name evidence="5" type="ORF">KCG44_08855</name>
</gene>
<dbReference type="PANTHER" id="PTHR48080">
    <property type="entry name" value="D-GALACTONATE DEHYDRATASE-RELATED"/>
    <property type="match status" value="1"/>
</dbReference>
<dbReference type="EMBL" id="JAGSPA010000003">
    <property type="protein sequence ID" value="MBV7256892.1"/>
    <property type="molecule type" value="Genomic_DNA"/>
</dbReference>
<comment type="similarity">
    <text evidence="3">Belongs to the mandelate racemase/muconate lactonizing enzyme family.</text>
</comment>
<keyword evidence="3" id="KW-0413">Isomerase</keyword>
<dbReference type="InterPro" id="IPR034603">
    <property type="entry name" value="Dipeptide_epimerase"/>
</dbReference>
<comment type="caution">
    <text evidence="5">The sequence shown here is derived from an EMBL/GenBank/DDBJ whole genome shotgun (WGS) entry which is preliminary data.</text>
</comment>
<comment type="cofactor">
    <cofactor evidence="3">
        <name>Mg(2+)</name>
        <dbReference type="ChEBI" id="CHEBI:18420"/>
    </cofactor>
    <text evidence="3">Binds 1 Mg(2+) ion per subunit.</text>
</comment>
<evidence type="ECO:0000256" key="3">
    <source>
        <dbReference type="RuleBase" id="RU366006"/>
    </source>
</evidence>
<organism evidence="5 6">
    <name type="scientific">Pacificimonas pallii</name>
    <dbReference type="NCBI Taxonomy" id="2827236"/>
    <lineage>
        <taxon>Bacteria</taxon>
        <taxon>Pseudomonadati</taxon>
        <taxon>Pseudomonadota</taxon>
        <taxon>Alphaproteobacteria</taxon>
        <taxon>Sphingomonadales</taxon>
        <taxon>Sphingosinicellaceae</taxon>
        <taxon>Pacificimonas</taxon>
    </lineage>
</organism>
<dbReference type="SFLD" id="SFLDS00001">
    <property type="entry name" value="Enolase"/>
    <property type="match status" value="1"/>
</dbReference>
<keyword evidence="6" id="KW-1185">Reference proteome</keyword>
<protein>
    <recommendedName>
        <fullName evidence="3">Dipeptide epimerase</fullName>
        <ecNumber evidence="3">5.1.1.-</ecNumber>
    </recommendedName>
</protein>
<name>A0ABS6SGC8_9SPHN</name>
<dbReference type="InterPro" id="IPR029065">
    <property type="entry name" value="Enolase_C-like"/>
</dbReference>
<keyword evidence="1 3" id="KW-0479">Metal-binding</keyword>
<dbReference type="SFLD" id="SFLDF00010">
    <property type="entry name" value="dipeptide_epimerase"/>
    <property type="match status" value="1"/>
</dbReference>
<dbReference type="InterPro" id="IPR013341">
    <property type="entry name" value="Mandelate_racemase_N_dom"/>
</dbReference>
<dbReference type="Pfam" id="PF13378">
    <property type="entry name" value="MR_MLE_C"/>
    <property type="match status" value="1"/>
</dbReference>
<dbReference type="InterPro" id="IPR013342">
    <property type="entry name" value="Mandelate_racemase_C"/>
</dbReference>
<dbReference type="InterPro" id="IPR034593">
    <property type="entry name" value="DgoD-like"/>
</dbReference>
<keyword evidence="2 3" id="KW-0460">Magnesium</keyword>
<dbReference type="RefSeq" id="WP_218445718.1">
    <property type="nucleotide sequence ID" value="NZ_JAGSPA010000003.1"/>
</dbReference>
<dbReference type="CDD" id="cd03319">
    <property type="entry name" value="L-Ala-DL-Glu_epimerase"/>
    <property type="match status" value="1"/>
</dbReference>
<dbReference type="NCBIfam" id="NF042940">
    <property type="entry name" value="racemase_DgcA"/>
    <property type="match status" value="1"/>
</dbReference>
<evidence type="ECO:0000256" key="1">
    <source>
        <dbReference type="ARBA" id="ARBA00022723"/>
    </source>
</evidence>
<evidence type="ECO:0000256" key="2">
    <source>
        <dbReference type="ARBA" id="ARBA00022842"/>
    </source>
</evidence>
<evidence type="ECO:0000259" key="4">
    <source>
        <dbReference type="SMART" id="SM00922"/>
    </source>
</evidence>
<dbReference type="SMART" id="SM00922">
    <property type="entry name" value="MR_MLE"/>
    <property type="match status" value="1"/>
</dbReference>
<feature type="domain" description="Mandelate racemase/muconate lactonizing enzyme C-terminal" evidence="4">
    <location>
        <begin position="132"/>
        <end position="223"/>
    </location>
</feature>
<dbReference type="EC" id="5.1.1.-" evidence="3"/>